<protein>
    <recommendedName>
        <fullName evidence="5">Zinc-finger domain-containing protein</fullName>
    </recommendedName>
</protein>
<sequence length="199" mass="22241">MMKVSCEDFERGYEDFSGGQLDSSKAKALEEHLTTCPACRLYTQSQHLVRDALRTLPEMKTPPYFWTNLKREINRIESGQKKPSFNASLLPRFASVASGFALALICGFLFLQQGNHQPGFLQTDPSITAERSLQDGASDATLEETSPIDYSQDWLAADNVQIDTSQHRLPEPAGQDSIPIPVEDDFWQLNQVSTTPDDN</sequence>
<gene>
    <name evidence="3" type="ORF">CEE37_11195</name>
</gene>
<dbReference type="AlphaFoldDB" id="A0A532UY28"/>
<evidence type="ECO:0000313" key="4">
    <source>
        <dbReference type="Proteomes" id="UP000319619"/>
    </source>
</evidence>
<name>A0A532UY28_UNCL8</name>
<keyword evidence="2" id="KW-1133">Transmembrane helix</keyword>
<comment type="caution">
    <text evidence="3">The sequence shown here is derived from an EMBL/GenBank/DDBJ whole genome shotgun (WGS) entry which is preliminary data.</text>
</comment>
<evidence type="ECO:0000313" key="3">
    <source>
        <dbReference type="EMBL" id="TKJ39835.1"/>
    </source>
</evidence>
<feature type="transmembrane region" description="Helical" evidence="2">
    <location>
        <begin position="89"/>
        <end position="111"/>
    </location>
</feature>
<accession>A0A532UY28</accession>
<evidence type="ECO:0008006" key="5">
    <source>
        <dbReference type="Google" id="ProtNLM"/>
    </source>
</evidence>
<keyword evidence="2" id="KW-0472">Membrane</keyword>
<evidence type="ECO:0000256" key="2">
    <source>
        <dbReference type="SAM" id="Phobius"/>
    </source>
</evidence>
<feature type="region of interest" description="Disordered" evidence="1">
    <location>
        <begin position="161"/>
        <end position="181"/>
    </location>
</feature>
<keyword evidence="2" id="KW-0812">Transmembrane</keyword>
<dbReference type="EMBL" id="NJBN01000007">
    <property type="protein sequence ID" value="TKJ39835.1"/>
    <property type="molecule type" value="Genomic_DNA"/>
</dbReference>
<dbReference type="InterPro" id="IPR041916">
    <property type="entry name" value="Anti_sigma_zinc_sf"/>
</dbReference>
<evidence type="ECO:0000256" key="1">
    <source>
        <dbReference type="SAM" id="MobiDB-lite"/>
    </source>
</evidence>
<proteinExistence type="predicted"/>
<dbReference type="Proteomes" id="UP000319619">
    <property type="component" value="Unassembled WGS sequence"/>
</dbReference>
<dbReference type="Gene3D" id="1.10.10.1320">
    <property type="entry name" value="Anti-sigma factor, zinc-finger domain"/>
    <property type="match status" value="1"/>
</dbReference>
<reference evidence="3 4" key="1">
    <citation type="submission" date="2017-06" db="EMBL/GenBank/DDBJ databases">
        <title>Novel microbial phyla capable of carbon fixation and sulfur reduction in deep-sea sediments.</title>
        <authorList>
            <person name="Huang J."/>
            <person name="Baker B."/>
            <person name="Wang Y."/>
        </authorList>
    </citation>
    <scope>NUCLEOTIDE SEQUENCE [LARGE SCALE GENOMIC DNA]</scope>
    <source>
        <strain evidence="3">B3_LCP</strain>
    </source>
</reference>
<organism evidence="3 4">
    <name type="scientific">candidate division LCP-89 bacterium B3_LCP</name>
    <dbReference type="NCBI Taxonomy" id="2012998"/>
    <lineage>
        <taxon>Bacteria</taxon>
        <taxon>Pseudomonadati</taxon>
        <taxon>Bacteria division LCP-89</taxon>
    </lineage>
</organism>